<protein>
    <submittedName>
        <fullName evidence="1">Uncharacterized beta-barrel protein YwiB, DUF1934 family</fullName>
    </submittedName>
</protein>
<gene>
    <name evidence="1" type="ORF">SAMN04487792_0469</name>
</gene>
<dbReference type="STRING" id="1505723.SAMN04487792_0469"/>
<dbReference type="InterPro" id="IPR015231">
    <property type="entry name" value="DUF1934"/>
</dbReference>
<dbReference type="RefSeq" id="WP_090092427.1">
    <property type="nucleotide sequence ID" value="NZ_CBCRVU010000002.1"/>
</dbReference>
<sequence>MTRVKVNFTSTIVQEKESETFTKTSVGELIKIGEVTRVSYLEDGQVPVKILIKPNDVIIKRSQDSANYSQLHFVLNEQRNCRYVAQGYQMDLKSMTNLIKFFPKIDGSQELRIEYNLFSGLYLIGNYTVTLIFT</sequence>
<dbReference type="SUPFAM" id="SSF50814">
    <property type="entry name" value="Lipocalins"/>
    <property type="match status" value="1"/>
</dbReference>
<dbReference type="Proteomes" id="UP000199599">
    <property type="component" value="Unassembled WGS sequence"/>
</dbReference>
<accession>A0A1I1RNQ0</accession>
<evidence type="ECO:0000313" key="2">
    <source>
        <dbReference type="Proteomes" id="UP000199599"/>
    </source>
</evidence>
<dbReference type="Pfam" id="PF09148">
    <property type="entry name" value="DUF1934"/>
    <property type="match status" value="1"/>
</dbReference>
<organism evidence="1 2">
    <name type="scientific">Lactobacillus bombicola</name>
    <dbReference type="NCBI Taxonomy" id="1505723"/>
    <lineage>
        <taxon>Bacteria</taxon>
        <taxon>Bacillati</taxon>
        <taxon>Bacillota</taxon>
        <taxon>Bacilli</taxon>
        <taxon>Lactobacillales</taxon>
        <taxon>Lactobacillaceae</taxon>
        <taxon>Lactobacillus</taxon>
    </lineage>
</organism>
<dbReference type="InterPro" id="IPR012674">
    <property type="entry name" value="Calycin"/>
</dbReference>
<proteinExistence type="predicted"/>
<name>A0A1I1RNQ0_9LACO</name>
<reference evidence="2" key="1">
    <citation type="submission" date="2016-10" db="EMBL/GenBank/DDBJ databases">
        <authorList>
            <person name="Varghese N."/>
            <person name="Submissions S."/>
        </authorList>
    </citation>
    <scope>NUCLEOTIDE SEQUENCE [LARGE SCALE GENOMIC DNA]</scope>
    <source>
        <strain evidence="2">R-53102</strain>
    </source>
</reference>
<dbReference type="AlphaFoldDB" id="A0A1I1RNQ0"/>
<evidence type="ECO:0000313" key="1">
    <source>
        <dbReference type="EMBL" id="SFD35986.1"/>
    </source>
</evidence>
<dbReference type="EMBL" id="FOMN01000002">
    <property type="protein sequence ID" value="SFD35986.1"/>
    <property type="molecule type" value="Genomic_DNA"/>
</dbReference>
<dbReference type="Gene3D" id="2.40.128.20">
    <property type="match status" value="1"/>
</dbReference>